<dbReference type="Proteomes" id="UP000614601">
    <property type="component" value="Unassembled WGS sequence"/>
</dbReference>
<sequence>MLLVSCFCDIWCWFSTFMIQLDCNIKDKVLLLHVNGNVKVFNYDTQALWISLYAVGVGTAVAILPANYYYRYRCIKEGPPRLLTMIFLYALALSMGFTYGLLCYFTMELSGNARPGFNYATLWWDAQNAPILLPGDIRSLVTKLCLGFTSIGFGTLYFIAMLLSRRTLHYFASNITLFSKGTVLIQRQLTSALMLQALVPIVTSVGPCAFLSWCAFFDMDAGVGGMLIYLFLACLPIFSPLATIFTIKPYRTAVVGVFITNETSTHYSERS</sequence>
<keyword evidence="1" id="KW-1133">Transmembrane helix</keyword>
<proteinExistence type="predicted"/>
<feature type="transmembrane region" description="Helical" evidence="1">
    <location>
        <begin position="193"/>
        <end position="213"/>
    </location>
</feature>
<dbReference type="EMBL" id="CAJFDH010000006">
    <property type="protein sequence ID" value="CAD5228384.1"/>
    <property type="molecule type" value="Genomic_DNA"/>
</dbReference>
<dbReference type="Pfam" id="PF10317">
    <property type="entry name" value="7TM_GPCR_Srd"/>
    <property type="match status" value="1"/>
</dbReference>
<feature type="transmembrane region" description="Helical" evidence="1">
    <location>
        <begin position="82"/>
        <end position="107"/>
    </location>
</feature>
<keyword evidence="3" id="KW-1185">Reference proteome</keyword>
<keyword evidence="1" id="KW-0812">Transmembrane</keyword>
<evidence type="ECO:0008006" key="4">
    <source>
        <dbReference type="Google" id="ProtNLM"/>
    </source>
</evidence>
<reference evidence="2" key="1">
    <citation type="submission" date="2020-09" db="EMBL/GenBank/DDBJ databases">
        <authorList>
            <person name="Kikuchi T."/>
        </authorList>
    </citation>
    <scope>NUCLEOTIDE SEQUENCE</scope>
    <source>
        <strain evidence="2">SH1</strain>
    </source>
</reference>
<dbReference type="EMBL" id="CAJFCW020000006">
    <property type="protein sequence ID" value="CAG9124411.1"/>
    <property type="molecule type" value="Genomic_DNA"/>
</dbReference>
<evidence type="ECO:0000313" key="3">
    <source>
        <dbReference type="Proteomes" id="UP000614601"/>
    </source>
</evidence>
<feature type="transmembrane region" description="Helical" evidence="1">
    <location>
        <begin position="140"/>
        <end position="163"/>
    </location>
</feature>
<dbReference type="InterPro" id="IPR019421">
    <property type="entry name" value="7TM_GPCR_serpentine_rcpt_Srd"/>
</dbReference>
<comment type="caution">
    <text evidence="2">The sequence shown here is derived from an EMBL/GenBank/DDBJ whole genome shotgun (WGS) entry which is preliminary data.</text>
</comment>
<dbReference type="PANTHER" id="PTHR22943:SF248">
    <property type="entry name" value="SEVEN TM RECEPTOR"/>
    <property type="match status" value="1"/>
</dbReference>
<evidence type="ECO:0000313" key="2">
    <source>
        <dbReference type="EMBL" id="CAD5228384.1"/>
    </source>
</evidence>
<name>A0A811LMQ5_9BILA</name>
<organism evidence="2 3">
    <name type="scientific">Bursaphelenchus okinawaensis</name>
    <dbReference type="NCBI Taxonomy" id="465554"/>
    <lineage>
        <taxon>Eukaryota</taxon>
        <taxon>Metazoa</taxon>
        <taxon>Ecdysozoa</taxon>
        <taxon>Nematoda</taxon>
        <taxon>Chromadorea</taxon>
        <taxon>Rhabditida</taxon>
        <taxon>Tylenchina</taxon>
        <taxon>Tylenchomorpha</taxon>
        <taxon>Aphelenchoidea</taxon>
        <taxon>Aphelenchoididae</taxon>
        <taxon>Bursaphelenchus</taxon>
    </lineage>
</organism>
<evidence type="ECO:0000256" key="1">
    <source>
        <dbReference type="SAM" id="Phobius"/>
    </source>
</evidence>
<gene>
    <name evidence="2" type="ORF">BOKJ2_LOCUS12651</name>
</gene>
<accession>A0A811LMQ5</accession>
<dbReference type="PANTHER" id="PTHR22943">
    <property type="entry name" value="7-TRANSMEMBRANE DOMAIN RECEPTOR C.ELEGANS"/>
    <property type="match status" value="1"/>
</dbReference>
<dbReference type="Proteomes" id="UP000783686">
    <property type="component" value="Unassembled WGS sequence"/>
</dbReference>
<dbReference type="AlphaFoldDB" id="A0A811LMQ5"/>
<feature type="transmembrane region" description="Helical" evidence="1">
    <location>
        <begin position="225"/>
        <end position="247"/>
    </location>
</feature>
<keyword evidence="1" id="KW-0472">Membrane</keyword>
<protein>
    <recommendedName>
        <fullName evidence="4">G protein-coupled receptor</fullName>
    </recommendedName>
</protein>
<feature type="transmembrane region" description="Helical" evidence="1">
    <location>
        <begin position="47"/>
        <end position="70"/>
    </location>
</feature>